<comment type="catalytic activity">
    <reaction evidence="13">
        <text>Zn(2+)(in) = Zn(2+)(out)</text>
        <dbReference type="Rhea" id="RHEA:29351"/>
        <dbReference type="ChEBI" id="CHEBI:29105"/>
    </reaction>
</comment>
<feature type="transmembrane region" description="Helical" evidence="13">
    <location>
        <begin position="214"/>
        <end position="237"/>
    </location>
</feature>
<feature type="binding site" description="M2 metal binding site" evidence="13">
    <location>
        <position position="197"/>
    </location>
    <ligand>
        <name>Fe(2+)</name>
        <dbReference type="ChEBI" id="CHEBI:29033"/>
    </ligand>
</feature>
<feature type="binding site" description="M1 metal binding site" evidence="13">
    <location>
        <position position="168"/>
    </location>
    <ligand>
        <name>Zn(2+)</name>
        <dbReference type="ChEBI" id="CHEBI:29105"/>
    </ligand>
</feature>
<evidence type="ECO:0000256" key="12">
    <source>
        <dbReference type="ARBA" id="ARBA00023136"/>
    </source>
</evidence>
<keyword evidence="12 13" id="KW-0472">Membrane</keyword>
<name>A0A916DTK4_9BACT</name>
<keyword evidence="8 13" id="KW-0864">Zinc transport</keyword>
<evidence type="ECO:0000256" key="1">
    <source>
        <dbReference type="ARBA" id="ARBA00004651"/>
    </source>
</evidence>
<keyword evidence="6" id="KW-0479">Metal-binding</keyword>
<dbReference type="InterPro" id="IPR003689">
    <property type="entry name" value="ZIP"/>
</dbReference>
<feature type="transmembrane region" description="Helical" evidence="13">
    <location>
        <begin position="74"/>
        <end position="92"/>
    </location>
</feature>
<feature type="transmembrane region" description="Helical" evidence="13">
    <location>
        <begin position="36"/>
        <end position="54"/>
    </location>
</feature>
<dbReference type="InterPro" id="IPR023498">
    <property type="entry name" value="Zn_transptr_ZupT"/>
</dbReference>
<evidence type="ECO:0000256" key="5">
    <source>
        <dbReference type="ARBA" id="ARBA00022692"/>
    </source>
</evidence>
<feature type="binding site" description="M2 metal binding site" evidence="13">
    <location>
        <position position="139"/>
    </location>
    <ligand>
        <name>Fe(2+)</name>
        <dbReference type="ChEBI" id="CHEBI:29033"/>
    </ligand>
</feature>
<feature type="transmembrane region" description="Helical" evidence="13">
    <location>
        <begin position="249"/>
        <end position="268"/>
    </location>
</feature>
<gene>
    <name evidence="13" type="primary">zupT</name>
    <name evidence="14" type="ORF">AsAng_0040490</name>
</gene>
<keyword evidence="11 13" id="KW-0406">Ion transport</keyword>
<dbReference type="Pfam" id="PF02535">
    <property type="entry name" value="Zip"/>
    <property type="match status" value="2"/>
</dbReference>
<evidence type="ECO:0000256" key="3">
    <source>
        <dbReference type="ARBA" id="ARBA00022448"/>
    </source>
</evidence>
<feature type="binding site" description="M1 metal binding site" evidence="13">
    <location>
        <position position="139"/>
    </location>
    <ligand>
        <name>Zn(2+)</name>
        <dbReference type="ChEBI" id="CHEBI:29105"/>
    </ligand>
</feature>
<comment type="similarity">
    <text evidence="2 13">Belongs to the ZIP transporter (TC 2.A.5) family. ZupT subfamily.</text>
</comment>
<evidence type="ECO:0000256" key="9">
    <source>
        <dbReference type="ARBA" id="ARBA00022989"/>
    </source>
</evidence>
<feature type="transmembrane region" description="Helical" evidence="13">
    <location>
        <begin position="6"/>
        <end position="29"/>
    </location>
</feature>
<evidence type="ECO:0000313" key="15">
    <source>
        <dbReference type="Proteomes" id="UP001060919"/>
    </source>
</evidence>
<dbReference type="Proteomes" id="UP001060919">
    <property type="component" value="Chromosome"/>
</dbReference>
<dbReference type="GO" id="GO:0005886">
    <property type="term" value="C:plasma membrane"/>
    <property type="evidence" value="ECO:0007669"/>
    <property type="project" value="UniProtKB-SubCell"/>
</dbReference>
<evidence type="ECO:0000256" key="4">
    <source>
        <dbReference type="ARBA" id="ARBA00022475"/>
    </source>
</evidence>
<proteinExistence type="inferred from homology"/>
<dbReference type="AlphaFoldDB" id="A0A916DTK4"/>
<feature type="binding site" description="M2 metal binding site" evidence="13">
    <location>
        <position position="168"/>
    </location>
    <ligand>
        <name>Fe(2+)</name>
        <dbReference type="ChEBI" id="CHEBI:29033"/>
    </ligand>
</feature>
<evidence type="ECO:0000256" key="6">
    <source>
        <dbReference type="ARBA" id="ARBA00022723"/>
    </source>
</evidence>
<dbReference type="KEGG" id="aup:AsAng_0040490"/>
<evidence type="ECO:0000256" key="11">
    <source>
        <dbReference type="ARBA" id="ARBA00023065"/>
    </source>
</evidence>
<evidence type="ECO:0000313" key="14">
    <source>
        <dbReference type="EMBL" id="BDS13314.1"/>
    </source>
</evidence>
<dbReference type="PANTHER" id="PTHR11040:SF205">
    <property type="entry name" value="ZINC TRANSPORTER ZUPT"/>
    <property type="match status" value="1"/>
</dbReference>
<feature type="transmembrane region" description="Helical" evidence="13">
    <location>
        <begin position="157"/>
        <end position="179"/>
    </location>
</feature>
<feature type="binding site" description="M2 metal binding site" evidence="13">
    <location>
        <position position="136"/>
    </location>
    <ligand>
        <name>Fe(2+)</name>
        <dbReference type="ChEBI" id="CHEBI:29033"/>
    </ligand>
</feature>
<feature type="binding site" description="M2 metal binding site" evidence="13">
    <location>
        <position position="165"/>
    </location>
    <ligand>
        <name>Fe(2+)</name>
        <dbReference type="ChEBI" id="CHEBI:29033"/>
    </ligand>
</feature>
<evidence type="ECO:0000256" key="7">
    <source>
        <dbReference type="ARBA" id="ARBA00022833"/>
    </source>
</evidence>
<dbReference type="NCBIfam" id="NF003243">
    <property type="entry name" value="PRK04201.1"/>
    <property type="match status" value="1"/>
</dbReference>
<sequence>MEENVQIAFILTIIAGLSTGIGSLIAFFIKEKSVKFLSFSMGLAAGVMLYLSFMEMLPHAVHSISATLEHAHDGTWFAIIAFFGGMLLVGMIDRLTPHHHGALDSDTVLDKDVNSRDNKKLMRVGVMTAIALAIHNFPEGIATFVSALEDPHLGLTIAIAIALHNIPEGIGVSMPIYYATGSRKKAFMYSFLSGLVEPLGAILGYFLFMSYLTPFVMGMLIASVAGIMVFISLDQLLPAAHEYDDHRNSIYGVVLGMFAMAISLALLVGHHAHTHVH</sequence>
<evidence type="ECO:0000256" key="8">
    <source>
        <dbReference type="ARBA" id="ARBA00022906"/>
    </source>
</evidence>
<feature type="transmembrane region" description="Helical" evidence="13">
    <location>
        <begin position="186"/>
        <end position="208"/>
    </location>
</feature>
<organism evidence="14 15">
    <name type="scientific">Aureispira anguillae</name>
    <dbReference type="NCBI Taxonomy" id="2864201"/>
    <lineage>
        <taxon>Bacteria</taxon>
        <taxon>Pseudomonadati</taxon>
        <taxon>Bacteroidota</taxon>
        <taxon>Saprospiria</taxon>
        <taxon>Saprospirales</taxon>
        <taxon>Saprospiraceae</taxon>
        <taxon>Aureispira</taxon>
    </lineage>
</organism>
<evidence type="ECO:0000256" key="13">
    <source>
        <dbReference type="HAMAP-Rule" id="MF_00548"/>
    </source>
</evidence>
<dbReference type="GO" id="GO:0046872">
    <property type="term" value="F:metal ion binding"/>
    <property type="evidence" value="ECO:0007669"/>
    <property type="project" value="UniProtKB-KW"/>
</dbReference>
<accession>A0A916DTK4</accession>
<protein>
    <recommendedName>
        <fullName evidence="13">Zinc transporter ZupT</fullName>
    </recommendedName>
</protein>
<keyword evidence="7 13" id="KW-0862">Zinc</keyword>
<keyword evidence="3 13" id="KW-0813">Transport</keyword>
<feature type="transmembrane region" description="Helical" evidence="13">
    <location>
        <begin position="121"/>
        <end position="137"/>
    </location>
</feature>
<keyword evidence="9 13" id="KW-1133">Transmembrane helix</keyword>
<comment type="subcellular location">
    <subcellularLocation>
        <location evidence="1 13">Cell membrane</location>
        <topology evidence="1 13">Multi-pass membrane protein</topology>
    </subcellularLocation>
</comment>
<keyword evidence="5 13" id="KW-0812">Transmembrane</keyword>
<keyword evidence="15" id="KW-1185">Reference proteome</keyword>
<dbReference type="RefSeq" id="WP_264788596.1">
    <property type="nucleotide sequence ID" value="NZ_AP026867.1"/>
</dbReference>
<evidence type="ECO:0000256" key="2">
    <source>
        <dbReference type="ARBA" id="ARBA00009703"/>
    </source>
</evidence>
<evidence type="ECO:0000256" key="10">
    <source>
        <dbReference type="ARBA" id="ARBA00023004"/>
    </source>
</evidence>
<feature type="binding site" description="M1 metal binding site" evidence="13">
    <location>
        <position position="164"/>
    </location>
    <ligand>
        <name>Zn(2+)</name>
        <dbReference type="ChEBI" id="CHEBI:29105"/>
    </ligand>
</feature>
<dbReference type="HAMAP" id="MF_00548">
    <property type="entry name" value="ZupT"/>
    <property type="match status" value="1"/>
</dbReference>
<comment type="function">
    <text evidence="13">Mediates zinc uptake. May also transport other divalent cations.</text>
</comment>
<dbReference type="PANTHER" id="PTHR11040">
    <property type="entry name" value="ZINC/IRON TRANSPORTER"/>
    <property type="match status" value="1"/>
</dbReference>
<dbReference type="GO" id="GO:0005385">
    <property type="term" value="F:zinc ion transmembrane transporter activity"/>
    <property type="evidence" value="ECO:0007669"/>
    <property type="project" value="UniProtKB-UniRule"/>
</dbReference>
<dbReference type="EMBL" id="AP026867">
    <property type="protein sequence ID" value="BDS13314.1"/>
    <property type="molecule type" value="Genomic_DNA"/>
</dbReference>
<keyword evidence="10" id="KW-0408">Iron</keyword>
<keyword evidence="4 13" id="KW-1003">Cell membrane</keyword>
<reference evidence="14" key="1">
    <citation type="submission" date="2022-09" db="EMBL/GenBank/DDBJ databases">
        <title>Aureispira anguillicida sp. nov., isolated from Leptocephalus of Japanese eel Anguilla japonica.</title>
        <authorList>
            <person name="Yuasa K."/>
            <person name="Mekata T."/>
            <person name="Ikunari K."/>
        </authorList>
    </citation>
    <scope>NUCLEOTIDE SEQUENCE</scope>
    <source>
        <strain evidence="14">EL160426</strain>
    </source>
</reference>